<proteinExistence type="predicted"/>
<keyword evidence="2" id="KW-1185">Reference proteome</keyword>
<dbReference type="SUPFAM" id="SSF69118">
    <property type="entry name" value="AhpD-like"/>
    <property type="match status" value="1"/>
</dbReference>
<dbReference type="EMBL" id="CP094970">
    <property type="protein sequence ID" value="UYM03710.1"/>
    <property type="molecule type" value="Genomic_DNA"/>
</dbReference>
<gene>
    <name evidence="1" type="ORF">L0C25_14290</name>
</gene>
<evidence type="ECO:0000313" key="1">
    <source>
        <dbReference type="EMBL" id="UYM03710.1"/>
    </source>
</evidence>
<dbReference type="Gene3D" id="1.20.1290.10">
    <property type="entry name" value="AhpD-like"/>
    <property type="match status" value="1"/>
</dbReference>
<dbReference type="KEGG" id="sgrg:L0C25_14290"/>
<reference evidence="1" key="1">
    <citation type="submission" date="2022-01" db="EMBL/GenBank/DDBJ databases">
        <title>Nocardioidaceae gen. sp. A5X3R13.</title>
        <authorList>
            <person name="Lopez Marin M.A."/>
            <person name="Uhlik O."/>
        </authorList>
    </citation>
    <scope>NUCLEOTIDE SEQUENCE</scope>
    <source>
        <strain evidence="1">A5X3R13</strain>
    </source>
</reference>
<organism evidence="1 2">
    <name type="scientific">Solicola gregarius</name>
    <dbReference type="NCBI Taxonomy" id="2908642"/>
    <lineage>
        <taxon>Bacteria</taxon>
        <taxon>Bacillati</taxon>
        <taxon>Actinomycetota</taxon>
        <taxon>Actinomycetes</taxon>
        <taxon>Propionibacteriales</taxon>
        <taxon>Nocardioidaceae</taxon>
        <taxon>Solicola</taxon>
    </lineage>
</organism>
<dbReference type="Proteomes" id="UP001164390">
    <property type="component" value="Chromosome"/>
</dbReference>
<name>A0AA46TEK5_9ACTN</name>
<dbReference type="AlphaFoldDB" id="A0AA46TEK5"/>
<accession>A0AA46TEK5</accession>
<dbReference type="PANTHER" id="PTHR35446">
    <property type="entry name" value="SI:CH211-175M2.5"/>
    <property type="match status" value="1"/>
</dbReference>
<dbReference type="PANTHER" id="PTHR35446:SF3">
    <property type="entry name" value="CMD DOMAIN-CONTAINING PROTEIN"/>
    <property type="match status" value="1"/>
</dbReference>
<evidence type="ECO:0000313" key="2">
    <source>
        <dbReference type="Proteomes" id="UP001164390"/>
    </source>
</evidence>
<sequence>MTFPIHTIDSAPERARRRMGAIEGAFGYLPAGVGLMATSPEVLDAFSAANAQFERATLDPVSREVAVMTIVARYECHLCVAMHSARLERLDAPQALIAALRERRPLDDERYEALRTFTLAAIDGRGVVDEATFAQFWRAGYDEQNALEIVLAIGVYTISAFANRMTGAPLDEQLASYAWTA</sequence>
<dbReference type="InterPro" id="IPR029032">
    <property type="entry name" value="AhpD-like"/>
</dbReference>
<protein>
    <submittedName>
        <fullName evidence="1">Carboxymuconolactone decarboxylase family protein</fullName>
    </submittedName>
</protein>
<dbReference type="RefSeq" id="WP_271632346.1">
    <property type="nucleotide sequence ID" value="NZ_CP094970.1"/>
</dbReference>